<evidence type="ECO:0000256" key="4">
    <source>
        <dbReference type="ARBA" id="ARBA00023136"/>
    </source>
</evidence>
<feature type="transmembrane region" description="Helical" evidence="5">
    <location>
        <begin position="76"/>
        <end position="97"/>
    </location>
</feature>
<name>A0A8B9CZA3_9AVES</name>
<dbReference type="GO" id="GO:0008271">
    <property type="term" value="F:secondary active sulfate transmembrane transporter activity"/>
    <property type="evidence" value="ECO:0007669"/>
    <property type="project" value="InterPro"/>
</dbReference>
<dbReference type="InterPro" id="IPR018045">
    <property type="entry name" value="S04_transporter_CS"/>
</dbReference>
<feature type="transmembrane region" description="Helical" evidence="5">
    <location>
        <begin position="165"/>
        <end position="194"/>
    </location>
</feature>
<comment type="subcellular location">
    <subcellularLocation>
        <location evidence="1">Membrane</location>
        <topology evidence="1">Multi-pass membrane protein</topology>
    </subcellularLocation>
</comment>
<proteinExistence type="predicted"/>
<gene>
    <name evidence="7" type="primary">SLC26A3</name>
</gene>
<dbReference type="AlphaFoldDB" id="A0A8B9CZA3"/>
<dbReference type="GO" id="GO:0097225">
    <property type="term" value="C:sperm midpiece"/>
    <property type="evidence" value="ECO:0007669"/>
    <property type="project" value="Ensembl"/>
</dbReference>
<dbReference type="NCBIfam" id="TIGR00815">
    <property type="entry name" value="sulP"/>
    <property type="match status" value="1"/>
</dbReference>
<dbReference type="Pfam" id="PF00916">
    <property type="entry name" value="Sulfate_transp"/>
    <property type="match status" value="2"/>
</dbReference>
<dbReference type="Gene3D" id="3.30.750.24">
    <property type="entry name" value="STAS domain"/>
    <property type="match status" value="1"/>
</dbReference>
<dbReference type="GO" id="GO:0140900">
    <property type="term" value="F:chloride:bicarbonate antiporter activity"/>
    <property type="evidence" value="ECO:0007669"/>
    <property type="project" value="Ensembl"/>
</dbReference>
<accession>A0A8B9CZA3</accession>
<keyword evidence="8" id="KW-1185">Reference proteome</keyword>
<sequence>MVEPVGNHYIVARPVYSENSFDEEHEKFWDAHPETYVLLCLYSCSRQKVKKIALGLFPIVSWLPAYRFREWILSDIISGINTGLVSVLQGLAFALLVNVPPGYGLYAAFFPALVYFIFGTSRHISVGPFPVLSLMVGGVVVRLVPDSSTGNGTSTNMSIINEERVMVAASVTFLSGIFQLLLGILQFGFIVIYLSHSLISGFTTAAAIHVVVSQLKFMLQLSVPGFNKPFGIIYTLESVFSQITDTNIADLITSLLVLLIVFAVKELNDRYKAKLPTPIPIELIVQREQTAPSCSGVGETSTGRLPPHLFSKCIGDGISIAIVGFAVAFSVAKVYSIKHDYPIDGNQELIAFGLGNIVGGSFKGFASSTALSRSGVQESTGGKTQIAGIISAFIVLIVILAIGFLLAPLQKSVLAALALGNLKGMLMQFKEVGVLWRKDKYDCVIWVVTFLAAVFLGLDIGLATAVAFELLTVVIRSQIPSCTVLANVGRSNIYRNRKDYTDIYEPEGVKIFRCSSPIFFANIEFFKEKLITVGFNPLRVLRKRNKALRKIRKMLKKGELQVTPKGLICMANQTHESDEELDNNRIEELDQPTNMTDLPIRINWGSDLPPGITVPQVNIHSIVLDFSAVSFLDFSAMRVLQKTLKEFIRIDIDIYIAEGFLEKLERCAFFDEEIKPSMFFLSIHDAVLHILLKKDIASSPKLKLTEVTLQFSFYYFCPFTLPTNTQLCAVVFAFVLA</sequence>
<dbReference type="Proteomes" id="UP000694426">
    <property type="component" value="Unplaced"/>
</dbReference>
<dbReference type="Ensembl" id="ENSABRT00000038780.1">
    <property type="protein sequence ID" value="ENSABRP00000027778.1"/>
    <property type="gene ID" value="ENSABRG00000023129.1"/>
</dbReference>
<keyword evidence="2 5" id="KW-0812">Transmembrane</keyword>
<dbReference type="GO" id="GO:0048240">
    <property type="term" value="P:sperm capacitation"/>
    <property type="evidence" value="ECO:0007669"/>
    <property type="project" value="Ensembl"/>
</dbReference>
<feature type="transmembrane region" description="Helical" evidence="5">
    <location>
        <begin position="386"/>
        <end position="407"/>
    </location>
</feature>
<dbReference type="InterPro" id="IPR001902">
    <property type="entry name" value="SLC26A/SulP_fam"/>
</dbReference>
<dbReference type="GO" id="GO:0005886">
    <property type="term" value="C:plasma membrane"/>
    <property type="evidence" value="ECO:0007669"/>
    <property type="project" value="Ensembl"/>
</dbReference>
<dbReference type="GO" id="GO:0060081">
    <property type="term" value="P:membrane hyperpolarization"/>
    <property type="evidence" value="ECO:0007669"/>
    <property type="project" value="Ensembl"/>
</dbReference>
<dbReference type="CDD" id="cd07042">
    <property type="entry name" value="STAS_SulP_like_sulfate_transporter"/>
    <property type="match status" value="1"/>
</dbReference>
<feature type="transmembrane region" description="Helical" evidence="5">
    <location>
        <begin position="103"/>
        <end position="119"/>
    </location>
</feature>
<evidence type="ECO:0000256" key="2">
    <source>
        <dbReference type="ARBA" id="ARBA00022692"/>
    </source>
</evidence>
<dbReference type="PROSITE" id="PS50801">
    <property type="entry name" value="STAS"/>
    <property type="match status" value="1"/>
</dbReference>
<dbReference type="GeneTree" id="ENSGT01150000286920"/>
<feature type="transmembrane region" description="Helical" evidence="5">
    <location>
        <begin position="318"/>
        <end position="337"/>
    </location>
</feature>
<evidence type="ECO:0000313" key="7">
    <source>
        <dbReference type="Ensembl" id="ENSABRP00000027778.1"/>
    </source>
</evidence>
<dbReference type="PANTHER" id="PTHR11814">
    <property type="entry name" value="SULFATE TRANSPORTER"/>
    <property type="match status" value="1"/>
</dbReference>
<dbReference type="GO" id="GO:0051454">
    <property type="term" value="P:intracellular pH elevation"/>
    <property type="evidence" value="ECO:0007669"/>
    <property type="project" value="Ensembl"/>
</dbReference>
<evidence type="ECO:0000256" key="3">
    <source>
        <dbReference type="ARBA" id="ARBA00022989"/>
    </source>
</evidence>
<evidence type="ECO:0000256" key="1">
    <source>
        <dbReference type="ARBA" id="ARBA00004141"/>
    </source>
</evidence>
<feature type="transmembrane region" description="Helical" evidence="5">
    <location>
        <begin position="126"/>
        <end position="145"/>
    </location>
</feature>
<keyword evidence="4 5" id="KW-0472">Membrane</keyword>
<dbReference type="PROSITE" id="PS01130">
    <property type="entry name" value="SLC26A"/>
    <property type="match status" value="1"/>
</dbReference>
<protein>
    <submittedName>
        <fullName evidence="7">Solute carrier family 26 member 3</fullName>
    </submittedName>
</protein>
<reference evidence="7" key="1">
    <citation type="submission" date="2025-08" db="UniProtKB">
        <authorList>
            <consortium name="Ensembl"/>
        </authorList>
    </citation>
    <scope>IDENTIFICATION</scope>
</reference>
<dbReference type="InterPro" id="IPR036513">
    <property type="entry name" value="STAS_dom_sf"/>
</dbReference>
<feature type="domain" description="STAS" evidence="6">
    <location>
        <begin position="499"/>
        <end position="690"/>
    </location>
</feature>
<dbReference type="SUPFAM" id="SSF52091">
    <property type="entry name" value="SpoIIaa-like"/>
    <property type="match status" value="1"/>
</dbReference>
<dbReference type="InterPro" id="IPR002645">
    <property type="entry name" value="STAS_dom"/>
</dbReference>
<keyword evidence="3 5" id="KW-1133">Transmembrane helix</keyword>
<feature type="transmembrane region" description="Helical" evidence="5">
    <location>
        <begin position="443"/>
        <end position="468"/>
    </location>
</feature>
<dbReference type="GO" id="GO:0071320">
    <property type="term" value="P:cellular response to cAMP"/>
    <property type="evidence" value="ECO:0007669"/>
    <property type="project" value="Ensembl"/>
</dbReference>
<dbReference type="InterPro" id="IPR011547">
    <property type="entry name" value="SLC26A/SulP_dom"/>
</dbReference>
<reference evidence="7" key="2">
    <citation type="submission" date="2025-09" db="UniProtKB">
        <authorList>
            <consortium name="Ensembl"/>
        </authorList>
    </citation>
    <scope>IDENTIFICATION</scope>
</reference>
<evidence type="ECO:0000259" key="6">
    <source>
        <dbReference type="PROSITE" id="PS50801"/>
    </source>
</evidence>
<evidence type="ECO:0000313" key="8">
    <source>
        <dbReference type="Proteomes" id="UP000694426"/>
    </source>
</evidence>
<dbReference type="Pfam" id="PF01740">
    <property type="entry name" value="STAS"/>
    <property type="match status" value="1"/>
</dbReference>
<organism evidence="7 8">
    <name type="scientific">Anser brachyrhynchus</name>
    <name type="common">Pink-footed goose</name>
    <dbReference type="NCBI Taxonomy" id="132585"/>
    <lineage>
        <taxon>Eukaryota</taxon>
        <taxon>Metazoa</taxon>
        <taxon>Chordata</taxon>
        <taxon>Craniata</taxon>
        <taxon>Vertebrata</taxon>
        <taxon>Euteleostomi</taxon>
        <taxon>Archelosauria</taxon>
        <taxon>Archosauria</taxon>
        <taxon>Dinosauria</taxon>
        <taxon>Saurischia</taxon>
        <taxon>Theropoda</taxon>
        <taxon>Coelurosauria</taxon>
        <taxon>Aves</taxon>
        <taxon>Neognathae</taxon>
        <taxon>Galloanserae</taxon>
        <taxon>Anseriformes</taxon>
        <taxon>Anatidae</taxon>
        <taxon>Anserinae</taxon>
        <taxon>Anser</taxon>
    </lineage>
</organism>
<feature type="transmembrane region" description="Helical" evidence="5">
    <location>
        <begin position="349"/>
        <end position="366"/>
    </location>
</feature>
<evidence type="ECO:0000256" key="5">
    <source>
        <dbReference type="SAM" id="Phobius"/>
    </source>
</evidence>